<evidence type="ECO:0000256" key="3">
    <source>
        <dbReference type="ARBA" id="ARBA00012756"/>
    </source>
</evidence>
<evidence type="ECO:0000256" key="9">
    <source>
        <dbReference type="RuleBase" id="RU003679"/>
    </source>
</evidence>
<dbReference type="VEuPathDB" id="FungiDB:CCM_08698"/>
<dbReference type="Gene3D" id="2.60.390.10">
    <property type="entry name" value="Beta-galactosidase, domain 3"/>
    <property type="match status" value="1"/>
</dbReference>
<dbReference type="Proteomes" id="UP000323067">
    <property type="component" value="Chromosome vii"/>
</dbReference>
<dbReference type="EMBL" id="CP023324">
    <property type="protein sequence ID" value="ATY63319.1"/>
    <property type="molecule type" value="Genomic_DNA"/>
</dbReference>
<dbReference type="FunFam" id="3.20.20.80:FF:000040">
    <property type="entry name" value="Beta-galactosidase A"/>
    <property type="match status" value="1"/>
</dbReference>
<dbReference type="InterPro" id="IPR025972">
    <property type="entry name" value="BetaGal_dom3"/>
</dbReference>
<dbReference type="GO" id="GO:0005975">
    <property type="term" value="P:carbohydrate metabolic process"/>
    <property type="evidence" value="ECO:0007669"/>
    <property type="project" value="InterPro"/>
</dbReference>
<dbReference type="PANTHER" id="PTHR23421">
    <property type="entry name" value="BETA-GALACTOSIDASE RELATED"/>
    <property type="match status" value="1"/>
</dbReference>
<dbReference type="InterPro" id="IPR036833">
    <property type="entry name" value="BetaGal_dom3_sf"/>
</dbReference>
<evidence type="ECO:0000256" key="5">
    <source>
        <dbReference type="ARBA" id="ARBA00022801"/>
    </source>
</evidence>
<dbReference type="SUPFAM" id="SSF51445">
    <property type="entry name" value="(Trans)glycosidases"/>
    <property type="match status" value="1"/>
</dbReference>
<dbReference type="InterPro" id="IPR017853">
    <property type="entry name" value="GH"/>
</dbReference>
<dbReference type="GO" id="GO:0004565">
    <property type="term" value="F:beta-galactosidase activity"/>
    <property type="evidence" value="ECO:0007669"/>
    <property type="project" value="UniProtKB-EC"/>
</dbReference>
<evidence type="ECO:0000256" key="6">
    <source>
        <dbReference type="ARBA" id="ARBA00023180"/>
    </source>
</evidence>
<dbReference type="OrthoDB" id="1657402at2759"/>
<dbReference type="Pfam" id="PF10435">
    <property type="entry name" value="BetaGal_dom2"/>
    <property type="match status" value="1"/>
</dbReference>
<dbReference type="InterPro" id="IPR025300">
    <property type="entry name" value="BetaGal_jelly_roll_dom"/>
</dbReference>
<dbReference type="SUPFAM" id="SSF117100">
    <property type="entry name" value="Beta-galactosidase LacA, domain 3"/>
    <property type="match status" value="1"/>
</dbReference>
<evidence type="ECO:0000256" key="2">
    <source>
        <dbReference type="ARBA" id="ARBA00009809"/>
    </source>
</evidence>
<dbReference type="Pfam" id="PF13364">
    <property type="entry name" value="BetaGal_ABD2"/>
    <property type="match status" value="2"/>
</dbReference>
<dbReference type="InterPro" id="IPR031330">
    <property type="entry name" value="Gly_Hdrlase_35_cat"/>
</dbReference>
<dbReference type="InterPro" id="IPR001944">
    <property type="entry name" value="Glycoside_Hdrlase_35"/>
</dbReference>
<dbReference type="InterPro" id="IPR019801">
    <property type="entry name" value="Glyco_hydro_35_CS"/>
</dbReference>
<comment type="similarity">
    <text evidence="2 9">Belongs to the glycosyl hydrolase 35 family.</text>
</comment>
<dbReference type="InterPro" id="IPR008979">
    <property type="entry name" value="Galactose-bd-like_sf"/>
</dbReference>
<dbReference type="PROSITE" id="PS01182">
    <property type="entry name" value="GLYCOSYL_HYDROL_F35"/>
    <property type="match status" value="1"/>
</dbReference>
<proteinExistence type="inferred from homology"/>
<evidence type="ECO:0000313" key="12">
    <source>
        <dbReference type="Proteomes" id="UP000323067"/>
    </source>
</evidence>
<feature type="domain" description="Beta-galactosidase" evidence="10">
    <location>
        <begin position="496"/>
        <end position="672"/>
    </location>
</feature>
<reference evidence="11 12" key="1">
    <citation type="journal article" date="2017" name="BMC Genomics">
        <title>Chromosome level assembly and secondary metabolite potential of the parasitic fungus Cordyceps militaris.</title>
        <authorList>
            <person name="Kramer G.J."/>
            <person name="Nodwell J.R."/>
        </authorList>
    </citation>
    <scope>NUCLEOTIDE SEQUENCE [LARGE SCALE GENOMIC DNA]</scope>
    <source>
        <strain evidence="11 12">ATCC 34164</strain>
    </source>
</reference>
<dbReference type="VEuPathDB" id="FungiDB:A9K55_008952"/>
<evidence type="ECO:0000256" key="4">
    <source>
        <dbReference type="ARBA" id="ARBA00022729"/>
    </source>
</evidence>
<dbReference type="InterPro" id="IPR037110">
    <property type="entry name" value="Betagal_dom2_sf"/>
</dbReference>
<dbReference type="FunFam" id="2.102.20.10:FF:000001">
    <property type="entry name" value="Beta-galactosidase A"/>
    <property type="match status" value="1"/>
</dbReference>
<dbReference type="SUPFAM" id="SSF49785">
    <property type="entry name" value="Galactose-binding domain-like"/>
    <property type="match status" value="2"/>
</dbReference>
<accession>A0A2H4SJR5</accession>
<protein>
    <recommendedName>
        <fullName evidence="3 8">Beta-galactosidase</fullName>
        <ecNumber evidence="3 8">3.2.1.23</ecNumber>
    </recommendedName>
</protein>
<dbReference type="EC" id="3.2.1.23" evidence="3 8"/>
<dbReference type="Pfam" id="PF01301">
    <property type="entry name" value="Glyco_hydro_35"/>
    <property type="match status" value="1"/>
</dbReference>
<evidence type="ECO:0000256" key="8">
    <source>
        <dbReference type="RuleBase" id="RU000675"/>
    </source>
</evidence>
<dbReference type="AlphaFoldDB" id="A0A2H4SJR5"/>
<dbReference type="FunFam" id="2.60.120.260:FF:000065">
    <property type="entry name" value="Beta-galactosidase A"/>
    <property type="match status" value="1"/>
</dbReference>
<gene>
    <name evidence="11" type="ORF">A9K55_008952</name>
</gene>
<keyword evidence="7 8" id="KW-0326">Glycosidase</keyword>
<evidence type="ECO:0000256" key="7">
    <source>
        <dbReference type="ARBA" id="ARBA00023295"/>
    </source>
</evidence>
<dbReference type="SUPFAM" id="SSF51011">
    <property type="entry name" value="Glycosyl hydrolase domain"/>
    <property type="match status" value="1"/>
</dbReference>
<comment type="catalytic activity">
    <reaction evidence="1 8">
        <text>Hydrolysis of terminal non-reducing beta-D-galactose residues in beta-D-galactosides.</text>
        <dbReference type="EC" id="3.2.1.23"/>
    </reaction>
</comment>
<dbReference type="InterPro" id="IPR018954">
    <property type="entry name" value="Betagal_dom2"/>
</dbReference>
<name>A0A2H4SJR5_CORMI</name>
<dbReference type="SMART" id="SM01029">
    <property type="entry name" value="BetaGal_dom2"/>
    <property type="match status" value="1"/>
</dbReference>
<dbReference type="Gene3D" id="2.102.20.10">
    <property type="entry name" value="Beta-galactosidase, domain 2"/>
    <property type="match status" value="1"/>
</dbReference>
<keyword evidence="5 8" id="KW-0378">Hydrolase</keyword>
<keyword evidence="6" id="KW-0325">Glycoprotein</keyword>
<dbReference type="Gene3D" id="2.60.120.260">
    <property type="entry name" value="Galactose-binding domain-like"/>
    <property type="match status" value="2"/>
</dbReference>
<dbReference type="Gene3D" id="3.20.20.80">
    <property type="entry name" value="Glycosidases"/>
    <property type="match status" value="1"/>
</dbReference>
<dbReference type="Pfam" id="PF13363">
    <property type="entry name" value="BetaGal_dom3"/>
    <property type="match status" value="1"/>
</dbReference>
<evidence type="ECO:0000256" key="1">
    <source>
        <dbReference type="ARBA" id="ARBA00001412"/>
    </source>
</evidence>
<keyword evidence="4" id="KW-0732">Signal</keyword>
<dbReference type="PRINTS" id="PR00742">
    <property type="entry name" value="GLHYDRLASE35"/>
</dbReference>
<evidence type="ECO:0000313" key="11">
    <source>
        <dbReference type="EMBL" id="ATY63319.1"/>
    </source>
</evidence>
<evidence type="ECO:0000259" key="10">
    <source>
        <dbReference type="SMART" id="SM01029"/>
    </source>
</evidence>
<sequence length="1108" mass="121479">MTPASKSSPLCIHRRPNSLVNCFVASVGKGGLERPGCHNASIVGTGQLPSQNIWGYGRQGLDGYLCLIYPYLHDHCVLVMSKTIVANLRRAISGLINLKAANMRLSALVSHLALSSLAAAAAIAGHSFGPFKIISDLERRDALQTLVTWDAHSLFIRGERVMIYSGEFHPFRLPVPSLWLDVFQKVKALGFNAVSFYVNWALVEAKEGEYRADGIFDLDPFFKAAETAGIFLIARPGPYINAEVAGGGFPGRLQRLAAQLRTKSPEFLNATENYMSNIVPLIAKYQITNGGPVILYQAENEYSISNGKVPFPDGDYMQAVIDQARRLGIKVPIVNNDASKDGHNRPGTGAGEIDIYGYDAYPLGFDCSKPTAWRSDALPGDYYEVHMKNSPKTPFLINEFGGGSYDPYGGVGYDNCAALTNHEYERVFNKGTLTGGIGILNVYMLFGGTNWGNLGHSRGYTSYDYGSAIREDRYLDREKYSELKLEALFNRASPGYLATTPGELSTSVYTDNPNIAVTPLKSNGTGDYYVVRHSDYQLTTSASYKLHLPTSNGTLTVPQTNGSLTLPGRDTKIHVTDYAVGNHTMHYCTAEILTWQKVGDQTILILYGGIGEFHELAFRESHNVTQIEGNKVSAPASSINTVVSWTVDTKRQVIQVKNLTIYLLDRNSAYNYWAPVLPSDKNGNFGNSIMNTDAVIINGPYLVRSADVSDSTLNIQADFNKTAEFEVIGAPKGVSKLSINGKNTEFTTSKQGTWLAKPDITFPEVKLPDLKSLEWMSIDSLPELQPGYDDSQWTRAQNFTRNSVWPLNTPVSLYGGDYGFNTGTLLFRGRFNATGSETSLSMRTMGGNAFASSVWLDGTFVGATLAQANNDDATSNYTIPKLDAGTPHIFTIVVDNMGLNMDFIIGDEDMKRPRGILKYSLDTSSGGQTDIYSWKITGNLGGEDYKDHFRGPLNEGGLFVERQGYHQPDPPQDKFVKKSPFEQHDGAGVQFYAAKFALNLPAKDYDIPLSFVIDNSTAASPYHGFLYVNGFQFGKYISYLGPQTSFPVPEGILNYGGDNWVGLAVWALDKAGVSVPGLSLSARQPVLTGRQAVELVASPKWEKRTDAY</sequence>
<organism evidence="11 12">
    <name type="scientific">Cordyceps militaris</name>
    <name type="common">Caterpillar fungus</name>
    <name type="synonym">Clavaria militaris</name>
    <dbReference type="NCBI Taxonomy" id="73501"/>
    <lineage>
        <taxon>Eukaryota</taxon>
        <taxon>Fungi</taxon>
        <taxon>Dikarya</taxon>
        <taxon>Ascomycota</taxon>
        <taxon>Pezizomycotina</taxon>
        <taxon>Sordariomycetes</taxon>
        <taxon>Hypocreomycetidae</taxon>
        <taxon>Hypocreales</taxon>
        <taxon>Cordycipitaceae</taxon>
        <taxon>Cordyceps</taxon>
    </lineage>
</organism>